<sequence length="107" mass="12084">MRMVDRSLPSMKACVLDFDRFNQCITCVALAAFMLHNGLTETARTEAMKCSEFRRWLQAQGAEFKAAKGSHFKVYLNGKATIFADHGSKEMHEGLRKSIIKQLGLKD</sequence>
<dbReference type="GO" id="GO:0004519">
    <property type="term" value="F:endonuclease activity"/>
    <property type="evidence" value="ECO:0007669"/>
    <property type="project" value="UniProtKB-KW"/>
</dbReference>
<dbReference type="InterPro" id="IPR038570">
    <property type="entry name" value="HicA_sf"/>
</dbReference>
<organism evidence="8">
    <name type="scientific">Pseudomonas syringae pv. maculicola</name>
    <dbReference type="NCBI Taxonomy" id="59511"/>
    <lineage>
        <taxon>Bacteria</taxon>
        <taxon>Pseudomonadati</taxon>
        <taxon>Pseudomonadota</taxon>
        <taxon>Gammaproteobacteria</taxon>
        <taxon>Pseudomonadales</taxon>
        <taxon>Pseudomonadaceae</taxon>
        <taxon>Pseudomonas</taxon>
    </lineage>
</organism>
<evidence type="ECO:0000256" key="5">
    <source>
        <dbReference type="ARBA" id="ARBA00022801"/>
    </source>
</evidence>
<evidence type="ECO:0008006" key="9">
    <source>
        <dbReference type="Google" id="ProtNLM"/>
    </source>
</evidence>
<dbReference type="EMBL" id="AY603979">
    <property type="protein sequence ID" value="AAT35123.1"/>
    <property type="molecule type" value="Genomic_DNA"/>
</dbReference>
<keyword evidence="8" id="KW-0614">Plasmid</keyword>
<accession>Q6J2J8</accession>
<gene>
    <name evidence="8" type="ORF">PMA4326A06</name>
</gene>
<keyword evidence="2" id="KW-1277">Toxin-antitoxin system</keyword>
<proteinExistence type="inferred from homology"/>
<keyword evidence="7" id="KW-0346">Stress response</keyword>
<evidence type="ECO:0000256" key="7">
    <source>
        <dbReference type="ARBA" id="ARBA00023016"/>
    </source>
</evidence>
<dbReference type="Gene3D" id="3.30.920.30">
    <property type="entry name" value="Hypothetical protein"/>
    <property type="match status" value="1"/>
</dbReference>
<evidence type="ECO:0000256" key="1">
    <source>
        <dbReference type="ARBA" id="ARBA00006620"/>
    </source>
</evidence>
<keyword evidence="6" id="KW-0694">RNA-binding</keyword>
<dbReference type="InterPro" id="IPR012933">
    <property type="entry name" value="HicA_mRNA_interferase"/>
</dbReference>
<keyword evidence="4" id="KW-0255">Endonuclease</keyword>
<name>Q6J2J8_PSEYM</name>
<evidence type="ECO:0000256" key="3">
    <source>
        <dbReference type="ARBA" id="ARBA00022722"/>
    </source>
</evidence>
<evidence type="ECO:0000313" key="8">
    <source>
        <dbReference type="EMBL" id="AAT35123.1"/>
    </source>
</evidence>
<evidence type="ECO:0000256" key="6">
    <source>
        <dbReference type="ARBA" id="ARBA00022884"/>
    </source>
</evidence>
<dbReference type="SUPFAM" id="SSF54786">
    <property type="entry name" value="YcfA/nrd intein domain"/>
    <property type="match status" value="1"/>
</dbReference>
<dbReference type="GO" id="GO:0016787">
    <property type="term" value="F:hydrolase activity"/>
    <property type="evidence" value="ECO:0007669"/>
    <property type="project" value="UniProtKB-KW"/>
</dbReference>
<comment type="similarity">
    <text evidence="1">Belongs to the HicA mRNA interferase family.</text>
</comment>
<protein>
    <recommendedName>
        <fullName evidence="9">Type II toxin-antitoxin system HicA family toxin</fullName>
    </recommendedName>
</protein>
<dbReference type="GO" id="GO:0003729">
    <property type="term" value="F:mRNA binding"/>
    <property type="evidence" value="ECO:0007669"/>
    <property type="project" value="InterPro"/>
</dbReference>
<evidence type="ECO:0000256" key="4">
    <source>
        <dbReference type="ARBA" id="ARBA00022759"/>
    </source>
</evidence>
<evidence type="ECO:0000256" key="2">
    <source>
        <dbReference type="ARBA" id="ARBA00022649"/>
    </source>
</evidence>
<dbReference type="Pfam" id="PF07927">
    <property type="entry name" value="HicA_toxin"/>
    <property type="match status" value="1"/>
</dbReference>
<reference evidence="8" key="1">
    <citation type="journal article" date="2004" name="J. Bacteriol.">
        <title>Nucleotide sequence and evolution of the five-plasmid complement of the phytopathogen Pseudomonas syringae pv. maculicola ES4326.</title>
        <authorList>
            <person name="Stavrinides J."/>
            <person name="Guttman D.S."/>
        </authorList>
    </citation>
    <scope>NUCLEOTIDE SEQUENCE</scope>
    <source>
        <strain evidence="8">ES4326</strain>
        <plasmid evidence="8">pPMA4326A</plasmid>
    </source>
</reference>
<dbReference type="AlphaFoldDB" id="Q6J2J8"/>
<geneLocation type="plasmid" evidence="8">
    <name>pPMA4326A</name>
</geneLocation>
<keyword evidence="3" id="KW-0540">Nuclease</keyword>
<keyword evidence="5" id="KW-0378">Hydrolase</keyword>